<protein>
    <submittedName>
        <fullName evidence="1">Uncharacterized protein</fullName>
    </submittedName>
</protein>
<dbReference type="AlphaFoldDB" id="A0A3P6F0Y5"/>
<accession>A0A3P6F0Y5</accession>
<dbReference type="EMBL" id="LR031876">
    <property type="protein sequence ID" value="VDD37019.1"/>
    <property type="molecule type" value="Genomic_DNA"/>
</dbReference>
<sequence>MFSWIFRYISSSTRSNKGTQLLFSPDPASLERSIRKEAHIDSVVTDFDSNTHRSTTTLVRHSIFVNHRRPRHYCRRPTLAHHRRPKTLTFCRPISYIRHRSILQFEHRSILSCETWLRH</sequence>
<name>A0A3P6F0Y5_BRAOL</name>
<proteinExistence type="predicted"/>
<gene>
    <name evidence="1" type="ORF">BOLC7T42579H</name>
</gene>
<evidence type="ECO:0000313" key="1">
    <source>
        <dbReference type="EMBL" id="VDD37019.1"/>
    </source>
</evidence>
<organism evidence="1">
    <name type="scientific">Brassica oleracea</name>
    <name type="common">Wild cabbage</name>
    <dbReference type="NCBI Taxonomy" id="3712"/>
    <lineage>
        <taxon>Eukaryota</taxon>
        <taxon>Viridiplantae</taxon>
        <taxon>Streptophyta</taxon>
        <taxon>Embryophyta</taxon>
        <taxon>Tracheophyta</taxon>
        <taxon>Spermatophyta</taxon>
        <taxon>Magnoliopsida</taxon>
        <taxon>eudicotyledons</taxon>
        <taxon>Gunneridae</taxon>
        <taxon>Pentapetalae</taxon>
        <taxon>rosids</taxon>
        <taxon>malvids</taxon>
        <taxon>Brassicales</taxon>
        <taxon>Brassicaceae</taxon>
        <taxon>Brassiceae</taxon>
        <taxon>Brassica</taxon>
    </lineage>
</organism>
<reference evidence="1" key="1">
    <citation type="submission" date="2018-11" db="EMBL/GenBank/DDBJ databases">
        <authorList>
            <consortium name="Genoscope - CEA"/>
            <person name="William W."/>
        </authorList>
    </citation>
    <scope>NUCLEOTIDE SEQUENCE</scope>
</reference>